<dbReference type="EMBL" id="BQNB010020164">
    <property type="protein sequence ID" value="GJT93015.1"/>
    <property type="molecule type" value="Genomic_DNA"/>
</dbReference>
<reference evidence="2" key="2">
    <citation type="submission" date="2022-01" db="EMBL/GenBank/DDBJ databases">
        <authorList>
            <person name="Yamashiro T."/>
            <person name="Shiraishi A."/>
            <person name="Satake H."/>
            <person name="Nakayama K."/>
        </authorList>
    </citation>
    <scope>NUCLEOTIDE SEQUENCE</scope>
</reference>
<feature type="region of interest" description="Disordered" evidence="1">
    <location>
        <begin position="43"/>
        <end position="64"/>
    </location>
</feature>
<proteinExistence type="predicted"/>
<accession>A0ABQ5I089</accession>
<evidence type="ECO:0000313" key="2">
    <source>
        <dbReference type="EMBL" id="GJT93015.1"/>
    </source>
</evidence>
<evidence type="ECO:0000313" key="3">
    <source>
        <dbReference type="Proteomes" id="UP001151760"/>
    </source>
</evidence>
<reference evidence="2" key="1">
    <citation type="journal article" date="2022" name="Int. J. Mol. Sci.">
        <title>Draft Genome of Tanacetum Coccineum: Genomic Comparison of Closely Related Tanacetum-Family Plants.</title>
        <authorList>
            <person name="Yamashiro T."/>
            <person name="Shiraishi A."/>
            <person name="Nakayama K."/>
            <person name="Satake H."/>
        </authorList>
    </citation>
    <scope>NUCLEOTIDE SEQUENCE</scope>
</reference>
<name>A0ABQ5I089_9ASTR</name>
<comment type="caution">
    <text evidence="2">The sequence shown here is derived from an EMBL/GenBank/DDBJ whole genome shotgun (WGS) entry which is preliminary data.</text>
</comment>
<dbReference type="Proteomes" id="UP001151760">
    <property type="component" value="Unassembled WGS sequence"/>
</dbReference>
<dbReference type="Gene3D" id="3.30.200.20">
    <property type="entry name" value="Phosphorylase Kinase, domain 1"/>
    <property type="match status" value="1"/>
</dbReference>
<sequence length="197" mass="22442">MFPCHVGNPGQNGCQNLIKGRDYLGHGNQERLKARIELSFSSANKHNKHTKRSSAAYKRRKTKTAEEAMPPIQSKFLLDVNSKLECSSHLLFQSHTVIIFKILNKFVVVVSTTHVDTHEIVALKIENWESKHPQLLYEAKLYNYLQGLAGVASIHWSGIDVDNNVLVLDLLGPSREDLFVYCGRMLNGYDRMYNQNE</sequence>
<dbReference type="InterPro" id="IPR011009">
    <property type="entry name" value="Kinase-like_dom_sf"/>
</dbReference>
<feature type="compositionally biased region" description="Basic residues" evidence="1">
    <location>
        <begin position="45"/>
        <end position="62"/>
    </location>
</feature>
<organism evidence="2 3">
    <name type="scientific">Tanacetum coccineum</name>
    <dbReference type="NCBI Taxonomy" id="301880"/>
    <lineage>
        <taxon>Eukaryota</taxon>
        <taxon>Viridiplantae</taxon>
        <taxon>Streptophyta</taxon>
        <taxon>Embryophyta</taxon>
        <taxon>Tracheophyta</taxon>
        <taxon>Spermatophyta</taxon>
        <taxon>Magnoliopsida</taxon>
        <taxon>eudicotyledons</taxon>
        <taxon>Gunneridae</taxon>
        <taxon>Pentapetalae</taxon>
        <taxon>asterids</taxon>
        <taxon>campanulids</taxon>
        <taxon>Asterales</taxon>
        <taxon>Asteraceae</taxon>
        <taxon>Asteroideae</taxon>
        <taxon>Anthemideae</taxon>
        <taxon>Anthemidinae</taxon>
        <taxon>Tanacetum</taxon>
    </lineage>
</organism>
<keyword evidence="3" id="KW-1185">Reference proteome</keyword>
<evidence type="ECO:0000256" key="1">
    <source>
        <dbReference type="SAM" id="MobiDB-lite"/>
    </source>
</evidence>
<gene>
    <name evidence="2" type="ORF">Tco_1081860</name>
</gene>
<dbReference type="SUPFAM" id="SSF56112">
    <property type="entry name" value="Protein kinase-like (PK-like)"/>
    <property type="match status" value="1"/>
</dbReference>
<protein>
    <submittedName>
        <fullName evidence="2">Casein kinase 1-like protein 3</fullName>
    </submittedName>
</protein>